<dbReference type="PANTHER" id="PTHR23513">
    <property type="entry name" value="INTEGRAL MEMBRANE EFFLUX PROTEIN-RELATED"/>
    <property type="match status" value="1"/>
</dbReference>
<organism evidence="8 9">
    <name type="scientific">Tectimicrobiota bacterium</name>
    <dbReference type="NCBI Taxonomy" id="2528274"/>
    <lineage>
        <taxon>Bacteria</taxon>
        <taxon>Pseudomonadati</taxon>
        <taxon>Nitrospinota/Tectimicrobiota group</taxon>
        <taxon>Candidatus Tectimicrobiota</taxon>
    </lineage>
</organism>
<dbReference type="CDD" id="cd06173">
    <property type="entry name" value="MFS_MefA_like"/>
    <property type="match status" value="1"/>
</dbReference>
<evidence type="ECO:0000256" key="1">
    <source>
        <dbReference type="ARBA" id="ARBA00004651"/>
    </source>
</evidence>
<evidence type="ECO:0000313" key="8">
    <source>
        <dbReference type="EMBL" id="MBM3223379.1"/>
    </source>
</evidence>
<feature type="transmembrane region" description="Helical" evidence="7">
    <location>
        <begin position="230"/>
        <end position="248"/>
    </location>
</feature>
<dbReference type="Pfam" id="PF05977">
    <property type="entry name" value="MFS_3"/>
    <property type="match status" value="1"/>
</dbReference>
<evidence type="ECO:0000313" key="9">
    <source>
        <dbReference type="Proteomes" id="UP000712673"/>
    </source>
</evidence>
<dbReference type="Gene3D" id="1.20.1250.20">
    <property type="entry name" value="MFS general substrate transporter like domains"/>
    <property type="match status" value="1"/>
</dbReference>
<feature type="transmembrane region" description="Helical" evidence="7">
    <location>
        <begin position="102"/>
        <end position="124"/>
    </location>
</feature>
<evidence type="ECO:0000256" key="7">
    <source>
        <dbReference type="SAM" id="Phobius"/>
    </source>
</evidence>
<proteinExistence type="predicted"/>
<dbReference type="Proteomes" id="UP000712673">
    <property type="component" value="Unassembled WGS sequence"/>
</dbReference>
<gene>
    <name evidence="8" type="ORF">FJZ47_06220</name>
</gene>
<accession>A0A938B1W9</accession>
<evidence type="ECO:0000256" key="4">
    <source>
        <dbReference type="ARBA" id="ARBA00022692"/>
    </source>
</evidence>
<dbReference type="InterPro" id="IPR036259">
    <property type="entry name" value="MFS_trans_sf"/>
</dbReference>
<evidence type="ECO:0000256" key="6">
    <source>
        <dbReference type="ARBA" id="ARBA00023136"/>
    </source>
</evidence>
<keyword evidence="6 7" id="KW-0472">Membrane</keyword>
<feature type="transmembrane region" description="Helical" evidence="7">
    <location>
        <begin position="25"/>
        <end position="46"/>
    </location>
</feature>
<feature type="transmembrane region" description="Helical" evidence="7">
    <location>
        <begin position="392"/>
        <end position="414"/>
    </location>
</feature>
<dbReference type="SUPFAM" id="SSF103473">
    <property type="entry name" value="MFS general substrate transporter"/>
    <property type="match status" value="1"/>
</dbReference>
<keyword evidence="4 7" id="KW-0812">Transmembrane</keyword>
<feature type="transmembrane region" description="Helical" evidence="7">
    <location>
        <begin position="302"/>
        <end position="320"/>
    </location>
</feature>
<evidence type="ECO:0000256" key="3">
    <source>
        <dbReference type="ARBA" id="ARBA00022475"/>
    </source>
</evidence>
<dbReference type="PANTHER" id="PTHR23513:SF11">
    <property type="entry name" value="STAPHYLOFERRIN A TRANSPORTER"/>
    <property type="match status" value="1"/>
</dbReference>
<dbReference type="EMBL" id="VGLS01000134">
    <property type="protein sequence ID" value="MBM3223379.1"/>
    <property type="molecule type" value="Genomic_DNA"/>
</dbReference>
<comment type="subcellular location">
    <subcellularLocation>
        <location evidence="1">Cell membrane</location>
        <topology evidence="1">Multi-pass membrane protein</topology>
    </subcellularLocation>
</comment>
<dbReference type="AlphaFoldDB" id="A0A938B1W9"/>
<comment type="caution">
    <text evidence="8">The sequence shown here is derived from an EMBL/GenBank/DDBJ whole genome shotgun (WGS) entry which is preliminary data.</text>
</comment>
<dbReference type="GO" id="GO:0005886">
    <property type="term" value="C:plasma membrane"/>
    <property type="evidence" value="ECO:0007669"/>
    <property type="project" value="UniProtKB-SubCell"/>
</dbReference>
<feature type="transmembrane region" description="Helical" evidence="7">
    <location>
        <begin position="58"/>
        <end position="81"/>
    </location>
</feature>
<feature type="transmembrane region" description="Helical" evidence="7">
    <location>
        <begin position="183"/>
        <end position="201"/>
    </location>
</feature>
<evidence type="ECO:0000256" key="2">
    <source>
        <dbReference type="ARBA" id="ARBA00022448"/>
    </source>
</evidence>
<evidence type="ECO:0000256" key="5">
    <source>
        <dbReference type="ARBA" id="ARBA00022989"/>
    </source>
</evidence>
<protein>
    <submittedName>
        <fullName evidence="8">MFS transporter</fullName>
    </submittedName>
</protein>
<feature type="transmembrane region" description="Helical" evidence="7">
    <location>
        <begin position="268"/>
        <end position="290"/>
    </location>
</feature>
<sequence length="429" mass="45790">MKRKTSQDTPDQVGFFSSLVYPDYCLLWGATACGQAAAWALVVLRAALVYELTKSNAWVGFITMAAQLPSLIITPFAGFLADRFDRRRVLACTFTLNLLNNLFLAVLVVSDQITPLSLLGIALINGVLRATEMPATQALLPNLVPDRYLLNAVALNQLMQQGSRMIGPLLLLPVLHFIGPKPAFFLCSVFYAVGWSLVIFIRTSSRGEVSNQGVLTNLVAGIRYSYAQPLLLSFMLMAVFHCALTMAYEAAFPFVARTQLGLVSDKDLFAGPTYLMIGVGAGAVLGNLALAKVGSAQVRGQLFLWLGLASGITPIVLSLMTTIPAAMIAVAAVGASTAAFMTLSNGAVQMLAPDGLRGRVVSAQTWHTQGTMAGFNAVNGMLMDVPWMTAPLLLGGTGLLFVLIVLGSVFTVHLRTVYTRGVPTVALAR</sequence>
<name>A0A938B1W9_UNCTE</name>
<reference evidence="8" key="1">
    <citation type="submission" date="2019-03" db="EMBL/GenBank/DDBJ databases">
        <title>Lake Tanganyika Metagenome-Assembled Genomes (MAGs).</title>
        <authorList>
            <person name="Tran P."/>
        </authorList>
    </citation>
    <scope>NUCLEOTIDE SEQUENCE</scope>
    <source>
        <strain evidence="8">K_DeepCast_65m_m2_066</strain>
    </source>
</reference>
<keyword evidence="5 7" id="KW-1133">Transmembrane helix</keyword>
<dbReference type="InterPro" id="IPR010290">
    <property type="entry name" value="TM_effector"/>
</dbReference>
<keyword evidence="3" id="KW-1003">Cell membrane</keyword>
<keyword evidence="2" id="KW-0813">Transport</keyword>